<protein>
    <submittedName>
        <fullName evidence="2">Uncharacterized protein</fullName>
    </submittedName>
</protein>
<comment type="caution">
    <text evidence="2">The sequence shown here is derived from an EMBL/GenBank/DDBJ whole genome shotgun (WGS) entry which is preliminary data.</text>
</comment>
<evidence type="ECO:0000313" key="1">
    <source>
        <dbReference type="EMBL" id="MBK5073444.1"/>
    </source>
</evidence>
<proteinExistence type="predicted"/>
<evidence type="ECO:0000313" key="4">
    <source>
        <dbReference type="Proteomes" id="UP001296969"/>
    </source>
</evidence>
<keyword evidence="4" id="KW-1185">Reference proteome</keyword>
<name>A0A9D7FY16_9GAMM</name>
<sequence length="117" mass="13480">MGAYFDIGYKKPSLENYGERTLSILLNRVASGALEMLFDEALKETHPVIHEIIMEVLVLDQISFTDLNKTDFNVAVQAIRDCIASRKEPTEWQTFQKNVWEAQIEPLIQQDECYQQG</sequence>
<dbReference type="Proteomes" id="UP000807542">
    <property type="component" value="Unassembled WGS sequence"/>
</dbReference>
<dbReference type="EMBL" id="JADRCQ010000002">
    <property type="protein sequence ID" value="MBK5073444.1"/>
    <property type="molecule type" value="Genomic_DNA"/>
</dbReference>
<evidence type="ECO:0000313" key="3">
    <source>
        <dbReference type="Proteomes" id="UP000807542"/>
    </source>
</evidence>
<dbReference type="AlphaFoldDB" id="A0A9D7FY16"/>
<dbReference type="RefSeq" id="WP_228398301.1">
    <property type="nucleotide sequence ID" value="NZ_JADRCP010000002.1"/>
</dbReference>
<organism evidence="2 3">
    <name type="scientific">Limnobaculum xujianqingii</name>
    <dbReference type="NCBI Taxonomy" id="2738837"/>
    <lineage>
        <taxon>Bacteria</taxon>
        <taxon>Pseudomonadati</taxon>
        <taxon>Pseudomonadota</taxon>
        <taxon>Gammaproteobacteria</taxon>
        <taxon>Enterobacterales</taxon>
        <taxon>Budviciaceae</taxon>
        <taxon>Limnobaculum</taxon>
    </lineage>
</organism>
<dbReference type="EMBL" id="JADRCP010000002">
    <property type="protein sequence ID" value="MBK5176825.1"/>
    <property type="molecule type" value="Genomic_DNA"/>
</dbReference>
<gene>
    <name evidence="2" type="ORF">I2492_10880</name>
    <name evidence="1" type="ORF">I2493_10505</name>
</gene>
<accession>A0A9D7FY16</accession>
<dbReference type="Proteomes" id="UP001296969">
    <property type="component" value="Unassembled WGS sequence"/>
</dbReference>
<reference evidence="2 4" key="1">
    <citation type="submission" date="2020-11" db="EMBL/GenBank/DDBJ databases">
        <title>Insectihabitans protaetiae gen. nov. sp. nov. and Insectihabitans allomyrinae sp. nov., isolated from larvae of Protaetia brevitarsis seulensis and Allomyrina dichotoma, respectively.</title>
        <authorList>
            <person name="Lee S.D."/>
            <person name="Byeon Y.-S."/>
            <person name="Kim S.-M."/>
            <person name="Yang H.L."/>
            <person name="Kim I.S."/>
        </authorList>
    </citation>
    <scope>NUCLEOTIDE SEQUENCE</scope>
    <source>
        <strain evidence="2">CWB-B4</strain>
        <strain evidence="1 4">CWB-B43</strain>
    </source>
</reference>
<evidence type="ECO:0000313" key="2">
    <source>
        <dbReference type="EMBL" id="MBK5176825.1"/>
    </source>
</evidence>